<protein>
    <submittedName>
        <fullName evidence="2">DUF4116 domain-containing protein</fullName>
    </submittedName>
</protein>
<dbReference type="InterPro" id="IPR025197">
    <property type="entry name" value="DUF4116"/>
</dbReference>
<name>A0ABY5DHQ0_9GAMM</name>
<dbReference type="EMBL" id="CP092900">
    <property type="protein sequence ID" value="UTC24208.1"/>
    <property type="molecule type" value="Genomic_DNA"/>
</dbReference>
<dbReference type="Proteomes" id="UP001055955">
    <property type="component" value="Chromosome"/>
</dbReference>
<reference evidence="2 3" key="1">
    <citation type="journal article" date="2022" name="Nat. Microbiol.">
        <title>The microbiome of a bacterivorous marine choanoflagellate contains a resource-demanding obligate bacterial associate.</title>
        <authorList>
            <person name="Needham D.M."/>
            <person name="Poirier C."/>
            <person name="Bachy C."/>
            <person name="George E.E."/>
            <person name="Wilken S."/>
            <person name="Yung C.C.M."/>
            <person name="Limardo A.J."/>
            <person name="Morando M."/>
            <person name="Sudek L."/>
            <person name="Malmstrom R.R."/>
            <person name="Keeling P.J."/>
            <person name="Santoro A.E."/>
            <person name="Worden A.Z."/>
        </authorList>
    </citation>
    <scope>NUCLEOTIDE SEQUENCE [LARGE SCALE GENOMIC DNA]</scope>
    <source>
        <strain evidence="2 3">Comchoano-1</strain>
    </source>
</reference>
<sequence>MKIYTIKQLIKKQRTMYQEKLLNQYTARLKTMYQTNAGLYSHSELCEQIRNMPDPSTLNIGINGRHRVLLCREGSQLYLYDPNGQSASDTLSNPSIEQLVEFLNNTYSHNYNQHTMDLIHEAIPATPSSKERSPEVLKLQVEQLTLGESSSKSLGPITKIIIGPKTDEPFVSQDNIIPAIDKELAALGVTDEKARKRGVCFGLCYILRELITQHGSITEGLTAFQSMLKEIESYAQVLKTAPLSLPEKPEIIKQLVGLVILAHKSQNHRITDTSKQSVHSISSLESIADRPNANIMPPLSLSGLDFEQVALLYFKQGDYIGWATSKIRSLFQTTDTSKSIPLNPSAVYELLQSEKARARIVKAIPHTSRFISDPQIATELVKEDYTHYDYNSILSKKAQQHVKTKIDKDLDLTIRKHIFNINTNPAYFANLPPEAKNIPRVYMAALAKDPENFIYLPPETKTIPKVYMTALKQDPSYLMRLNTEIQVKLITESPSRIEYASTDAIDQISTTLNSKDEESQKVFVSLERSLLKYASNSIQEAAIKETPSDLMYASHEVQRNVVSSDGDLLQHASEEIKNDKKALVYAIHSKPESLKHAAKKMQTEFLNFKNHKEKYLKYASPNIQKQFVSKYPELASYSSLPSRTKPPAP</sequence>
<proteinExistence type="predicted"/>
<accession>A0ABY5DHQ0</accession>
<evidence type="ECO:0000313" key="3">
    <source>
        <dbReference type="Proteomes" id="UP001055955"/>
    </source>
</evidence>
<gene>
    <name evidence="2" type="ORF">MMH89_03095</name>
</gene>
<organism evidence="2 3">
    <name type="scientific">Candidatus Comchoanobacter bicostacola</name>
    <dbReference type="NCBI Taxonomy" id="2919598"/>
    <lineage>
        <taxon>Bacteria</taxon>
        <taxon>Pseudomonadati</taxon>
        <taxon>Pseudomonadota</taxon>
        <taxon>Gammaproteobacteria</taxon>
        <taxon>Candidatus Comchoanobacterales</taxon>
        <taxon>Candidatus Comchoanobacteraceae</taxon>
        <taxon>Candidatus Comchoanobacter</taxon>
    </lineage>
</organism>
<dbReference type="RefSeq" id="WP_258567992.1">
    <property type="nucleotide sequence ID" value="NZ_CP092900.1"/>
</dbReference>
<evidence type="ECO:0000259" key="1">
    <source>
        <dbReference type="Pfam" id="PF13475"/>
    </source>
</evidence>
<feature type="domain" description="DUF4116" evidence="1">
    <location>
        <begin position="559"/>
        <end position="601"/>
    </location>
</feature>
<evidence type="ECO:0000313" key="2">
    <source>
        <dbReference type="EMBL" id="UTC24208.1"/>
    </source>
</evidence>
<keyword evidence="3" id="KW-1185">Reference proteome</keyword>
<dbReference type="Pfam" id="PF13475">
    <property type="entry name" value="DUF4116"/>
    <property type="match status" value="1"/>
</dbReference>